<dbReference type="FunFam" id="3.40.50.200:FF:000015">
    <property type="entry name" value="Tripeptidyl peptidase A"/>
    <property type="match status" value="1"/>
</dbReference>
<dbReference type="EMBL" id="KB468009">
    <property type="protein sequence ID" value="PCH39548.1"/>
    <property type="molecule type" value="Genomic_DNA"/>
</dbReference>
<keyword evidence="14" id="KW-0325">Glycoprotein</keyword>
<dbReference type="OMA" id="YCCEYGY"/>
<evidence type="ECO:0000259" key="17">
    <source>
        <dbReference type="PROSITE" id="PS51695"/>
    </source>
</evidence>
<proteinExistence type="predicted"/>
<feature type="domain" description="Peptidase S53" evidence="17">
    <location>
        <begin position="209"/>
        <end position="563"/>
    </location>
</feature>
<dbReference type="PANTHER" id="PTHR14218">
    <property type="entry name" value="PROTEASE S8 TRIPEPTIDYL PEPTIDASE I CLN2"/>
    <property type="match status" value="1"/>
</dbReference>
<dbReference type="SUPFAM" id="SSF54897">
    <property type="entry name" value="Protease propeptides/inhibitors"/>
    <property type="match status" value="1"/>
</dbReference>
<dbReference type="Gene3D" id="3.40.50.200">
    <property type="entry name" value="Peptidase S8/S53 domain"/>
    <property type="match status" value="1"/>
</dbReference>
<dbReference type="STRING" id="742152.A0A2H3JP99"/>
<accession>A0A2H3JP99</accession>
<evidence type="ECO:0000256" key="13">
    <source>
        <dbReference type="ARBA" id="ARBA00023145"/>
    </source>
</evidence>
<dbReference type="OrthoDB" id="409122at2759"/>
<evidence type="ECO:0000256" key="8">
    <source>
        <dbReference type="ARBA" id="ARBA00022729"/>
    </source>
</evidence>
<evidence type="ECO:0000256" key="15">
    <source>
        <dbReference type="PROSITE-ProRule" id="PRU01032"/>
    </source>
</evidence>
<keyword evidence="9 15" id="KW-0378">Hydrolase</keyword>
<name>A0A2H3JP99_WOLCO</name>
<dbReference type="InterPro" id="IPR000209">
    <property type="entry name" value="Peptidase_S8/S53_dom"/>
</dbReference>
<dbReference type="CDD" id="cd11377">
    <property type="entry name" value="Pro-peptidase_S53"/>
    <property type="match status" value="1"/>
</dbReference>
<comment type="function">
    <text evidence="2">Secreted tripeptidyl-peptidase which degrades proteins at acidic pHs and is involved in virulence.</text>
</comment>
<sequence>MLTAGFLVVSLFALASSKPVARSLQVHETRAAPPSGFVRNGAASSDTVLDLRLALVKNNMDGLIEALYDVSTPSSAKYGQHLTKEEVEAYVAPTAESADAVTSWLSENGVTAKTVSPAGDWLAISIPVSQANEMFDADFSVFTQTDSGSESIRTLSYSIPADLKGHLSFVHPTTTFARASAQLPVKATKYTGSVKKRSTAAEPSACDSYVDPACLQALYGIPTTPATESSNYIGVTGYDDEYANQAALEDFLSEFRTDISDTTTFTVDEIDGGGNDQTQADAGVEANLDTQYTVGIATDVPVVFLSVGEDSSDGVFGFLDTANYFLNLDNPPSVITTSYGSNEEDLSISVAYSLCDAYAQLGARGTSVLFASGDGGVSGSQSSSCTDFVPTFPSGCPYVTSVGATTDFSPETAADFSAGGFSNYWGTPSFQSSQVANYLSYLGSTNSGLYNSSGRGYPDVSAQGVDFIIEYDEDWYTVDGTSCASPTFASVIALVNDQLVAAGKSTLGWLNPFLYENSGALTDITSGDNPGCNTNGFSATTGWDPVTGLGTPIFSSLLSAAGL</sequence>
<gene>
    <name evidence="18" type="ORF">WOLCODRAFT_29615</name>
</gene>
<dbReference type="InterPro" id="IPR015366">
    <property type="entry name" value="S53_propep"/>
</dbReference>
<dbReference type="GO" id="GO:0046872">
    <property type="term" value="F:metal ion binding"/>
    <property type="evidence" value="ECO:0007669"/>
    <property type="project" value="UniProtKB-UniRule"/>
</dbReference>
<dbReference type="AlphaFoldDB" id="A0A2H3JP99"/>
<evidence type="ECO:0000256" key="3">
    <source>
        <dbReference type="ARBA" id="ARBA00004239"/>
    </source>
</evidence>
<dbReference type="InterPro" id="IPR036852">
    <property type="entry name" value="Peptidase_S8/S53_dom_sf"/>
</dbReference>
<feature type="binding site" evidence="15">
    <location>
        <position position="524"/>
    </location>
    <ligand>
        <name>Ca(2+)</name>
        <dbReference type="ChEBI" id="CHEBI:29108"/>
    </ligand>
</feature>
<protein>
    <recommendedName>
        <fullName evidence="4">tripeptidyl-peptidase II</fullName>
        <ecNumber evidence="4">3.4.14.10</ecNumber>
    </recommendedName>
</protein>
<evidence type="ECO:0000256" key="1">
    <source>
        <dbReference type="ARBA" id="ARBA00001910"/>
    </source>
</evidence>
<reference evidence="18 19" key="1">
    <citation type="journal article" date="2012" name="Science">
        <title>The Paleozoic origin of enzymatic lignin decomposition reconstructed from 31 fungal genomes.</title>
        <authorList>
            <person name="Floudas D."/>
            <person name="Binder M."/>
            <person name="Riley R."/>
            <person name="Barry K."/>
            <person name="Blanchette R.A."/>
            <person name="Henrissat B."/>
            <person name="Martinez A.T."/>
            <person name="Otillar R."/>
            <person name="Spatafora J.W."/>
            <person name="Yadav J.S."/>
            <person name="Aerts A."/>
            <person name="Benoit I."/>
            <person name="Boyd A."/>
            <person name="Carlson A."/>
            <person name="Copeland A."/>
            <person name="Coutinho P.M."/>
            <person name="de Vries R.P."/>
            <person name="Ferreira P."/>
            <person name="Findley K."/>
            <person name="Foster B."/>
            <person name="Gaskell J."/>
            <person name="Glotzer D."/>
            <person name="Gorecki P."/>
            <person name="Heitman J."/>
            <person name="Hesse C."/>
            <person name="Hori C."/>
            <person name="Igarashi K."/>
            <person name="Jurgens J.A."/>
            <person name="Kallen N."/>
            <person name="Kersten P."/>
            <person name="Kohler A."/>
            <person name="Kuees U."/>
            <person name="Kumar T.K.A."/>
            <person name="Kuo A."/>
            <person name="LaButti K."/>
            <person name="Larrondo L.F."/>
            <person name="Lindquist E."/>
            <person name="Ling A."/>
            <person name="Lombard V."/>
            <person name="Lucas S."/>
            <person name="Lundell T."/>
            <person name="Martin R."/>
            <person name="McLaughlin D.J."/>
            <person name="Morgenstern I."/>
            <person name="Morin E."/>
            <person name="Murat C."/>
            <person name="Nagy L.G."/>
            <person name="Nolan M."/>
            <person name="Ohm R.A."/>
            <person name="Patyshakuliyeva A."/>
            <person name="Rokas A."/>
            <person name="Ruiz-Duenas F.J."/>
            <person name="Sabat G."/>
            <person name="Salamov A."/>
            <person name="Samejima M."/>
            <person name="Schmutz J."/>
            <person name="Slot J.C."/>
            <person name="St John F."/>
            <person name="Stenlid J."/>
            <person name="Sun H."/>
            <person name="Sun S."/>
            <person name="Syed K."/>
            <person name="Tsang A."/>
            <person name="Wiebenga A."/>
            <person name="Young D."/>
            <person name="Pisabarro A."/>
            <person name="Eastwood D.C."/>
            <person name="Martin F."/>
            <person name="Cullen D."/>
            <person name="Grigoriev I.V."/>
            <person name="Hibbett D.S."/>
        </authorList>
    </citation>
    <scope>NUCLEOTIDE SEQUENCE [LARGE SCALE GENOMIC DNA]</scope>
    <source>
        <strain evidence="18 19">MD-104</strain>
    </source>
</reference>
<evidence type="ECO:0000313" key="19">
    <source>
        <dbReference type="Proteomes" id="UP000218811"/>
    </source>
</evidence>
<comment type="subcellular location">
    <subcellularLocation>
        <location evidence="3">Secreted</location>
        <location evidence="3">Extracellular space</location>
    </subcellularLocation>
</comment>
<dbReference type="CDD" id="cd04056">
    <property type="entry name" value="Peptidases_S53"/>
    <property type="match status" value="1"/>
</dbReference>
<feature type="signal peptide" evidence="16">
    <location>
        <begin position="1"/>
        <end position="17"/>
    </location>
</feature>
<comment type="catalytic activity">
    <reaction evidence="1">
        <text>Release of an N-terminal tripeptide from a polypeptide.</text>
        <dbReference type="EC" id="3.4.14.10"/>
    </reaction>
</comment>
<evidence type="ECO:0000256" key="4">
    <source>
        <dbReference type="ARBA" id="ARBA00012462"/>
    </source>
</evidence>
<dbReference type="Pfam" id="PF00082">
    <property type="entry name" value="Peptidase_S8"/>
    <property type="match status" value="1"/>
</dbReference>
<evidence type="ECO:0000256" key="11">
    <source>
        <dbReference type="ARBA" id="ARBA00022837"/>
    </source>
</evidence>
<evidence type="ECO:0000256" key="7">
    <source>
        <dbReference type="ARBA" id="ARBA00022723"/>
    </source>
</evidence>
<evidence type="ECO:0000256" key="6">
    <source>
        <dbReference type="ARBA" id="ARBA00022670"/>
    </source>
</evidence>
<evidence type="ECO:0000256" key="14">
    <source>
        <dbReference type="ARBA" id="ARBA00023180"/>
    </source>
</evidence>
<feature type="binding site" evidence="15">
    <location>
        <position position="523"/>
    </location>
    <ligand>
        <name>Ca(2+)</name>
        <dbReference type="ChEBI" id="CHEBI:29108"/>
    </ligand>
</feature>
<feature type="active site" description="Charge relay system" evidence="15">
    <location>
        <position position="285"/>
    </location>
</feature>
<feature type="chain" id="PRO_5013709210" description="tripeptidyl-peptidase II" evidence="16">
    <location>
        <begin position="18"/>
        <end position="563"/>
    </location>
</feature>
<dbReference type="EC" id="3.4.14.10" evidence="4"/>
<dbReference type="Proteomes" id="UP000218811">
    <property type="component" value="Unassembled WGS sequence"/>
</dbReference>
<keyword evidence="19" id="KW-1185">Reference proteome</keyword>
<evidence type="ECO:0000256" key="16">
    <source>
        <dbReference type="SAM" id="SignalP"/>
    </source>
</evidence>
<evidence type="ECO:0000256" key="10">
    <source>
        <dbReference type="ARBA" id="ARBA00022825"/>
    </source>
</evidence>
<keyword evidence="6 15" id="KW-0645">Protease</keyword>
<keyword evidence="8 16" id="KW-0732">Signal</keyword>
<evidence type="ECO:0000256" key="9">
    <source>
        <dbReference type="ARBA" id="ARBA00022801"/>
    </source>
</evidence>
<evidence type="ECO:0000256" key="5">
    <source>
        <dbReference type="ARBA" id="ARBA00022525"/>
    </source>
</evidence>
<dbReference type="InterPro" id="IPR030400">
    <property type="entry name" value="Sedolisin_dom"/>
</dbReference>
<dbReference type="GO" id="GO:0004252">
    <property type="term" value="F:serine-type endopeptidase activity"/>
    <property type="evidence" value="ECO:0007669"/>
    <property type="project" value="UniProtKB-UniRule"/>
</dbReference>
<keyword evidence="10 15" id="KW-0720">Serine protease</keyword>
<keyword evidence="7 15" id="KW-0479">Metal-binding</keyword>
<keyword evidence="5" id="KW-0964">Secreted</keyword>
<feature type="active site" description="Charge relay system" evidence="15">
    <location>
        <position position="482"/>
    </location>
</feature>
<keyword evidence="12" id="KW-0843">Virulence</keyword>
<feature type="binding site" evidence="15">
    <location>
        <position position="542"/>
    </location>
    <ligand>
        <name>Ca(2+)</name>
        <dbReference type="ChEBI" id="CHEBI:29108"/>
    </ligand>
</feature>
<evidence type="ECO:0000313" key="18">
    <source>
        <dbReference type="EMBL" id="PCH39548.1"/>
    </source>
</evidence>
<dbReference type="GO" id="GO:0006508">
    <property type="term" value="P:proteolysis"/>
    <property type="evidence" value="ECO:0007669"/>
    <property type="project" value="UniProtKB-KW"/>
</dbReference>
<organism evidence="18 19">
    <name type="scientific">Wolfiporia cocos (strain MD-104)</name>
    <name type="common">Brown rot fungus</name>
    <dbReference type="NCBI Taxonomy" id="742152"/>
    <lineage>
        <taxon>Eukaryota</taxon>
        <taxon>Fungi</taxon>
        <taxon>Dikarya</taxon>
        <taxon>Basidiomycota</taxon>
        <taxon>Agaricomycotina</taxon>
        <taxon>Agaricomycetes</taxon>
        <taxon>Polyporales</taxon>
        <taxon>Phaeolaceae</taxon>
        <taxon>Wolfiporia</taxon>
    </lineage>
</organism>
<dbReference type="GO" id="GO:0005576">
    <property type="term" value="C:extracellular region"/>
    <property type="evidence" value="ECO:0007669"/>
    <property type="project" value="UniProtKB-SubCell"/>
</dbReference>
<feature type="active site" description="Charge relay system" evidence="15">
    <location>
        <position position="289"/>
    </location>
</feature>
<keyword evidence="13" id="KW-0865">Zymogen</keyword>
<evidence type="ECO:0000256" key="2">
    <source>
        <dbReference type="ARBA" id="ARBA00002451"/>
    </source>
</evidence>
<evidence type="ECO:0000256" key="12">
    <source>
        <dbReference type="ARBA" id="ARBA00023026"/>
    </source>
</evidence>
<keyword evidence="11 15" id="KW-0106">Calcium</keyword>
<dbReference type="Pfam" id="PF09286">
    <property type="entry name" value="Pro-kuma_activ"/>
    <property type="match status" value="1"/>
</dbReference>
<comment type="cofactor">
    <cofactor evidence="15">
        <name>Ca(2+)</name>
        <dbReference type="ChEBI" id="CHEBI:29108"/>
    </cofactor>
    <text evidence="15">Binds 1 Ca(2+) ion per subunit.</text>
</comment>
<dbReference type="InterPro" id="IPR050819">
    <property type="entry name" value="Tripeptidyl-peptidase_I"/>
</dbReference>
<feature type="binding site" evidence="15">
    <location>
        <position position="544"/>
    </location>
    <ligand>
        <name>Ca(2+)</name>
        <dbReference type="ChEBI" id="CHEBI:29108"/>
    </ligand>
</feature>
<dbReference type="GO" id="GO:0008240">
    <property type="term" value="F:tripeptidyl-peptidase activity"/>
    <property type="evidence" value="ECO:0007669"/>
    <property type="project" value="UniProtKB-EC"/>
</dbReference>
<dbReference type="SUPFAM" id="SSF52743">
    <property type="entry name" value="Subtilisin-like"/>
    <property type="match status" value="1"/>
</dbReference>
<dbReference type="SMART" id="SM00944">
    <property type="entry name" value="Pro-kuma_activ"/>
    <property type="match status" value="1"/>
</dbReference>
<dbReference type="PANTHER" id="PTHR14218:SF15">
    <property type="entry name" value="TRIPEPTIDYL-PEPTIDASE 1"/>
    <property type="match status" value="1"/>
</dbReference>
<dbReference type="PROSITE" id="PS51695">
    <property type="entry name" value="SEDOLISIN"/>
    <property type="match status" value="1"/>
</dbReference>